<organism evidence="3 5">
    <name type="scientific">Xiamenia xianingshaonis</name>
    <dbReference type="NCBI Taxonomy" id="2682776"/>
    <lineage>
        <taxon>Bacteria</taxon>
        <taxon>Bacillati</taxon>
        <taxon>Actinomycetota</taxon>
        <taxon>Coriobacteriia</taxon>
        <taxon>Eggerthellales</taxon>
        <taxon>Eggerthellaceae</taxon>
        <taxon>Xiamenia</taxon>
    </lineage>
</organism>
<dbReference type="NCBIfam" id="TIGR01665">
    <property type="entry name" value="put_anti_recept"/>
    <property type="match status" value="1"/>
</dbReference>
<protein>
    <submittedName>
        <fullName evidence="3">Phage tail protein</fullName>
    </submittedName>
</protein>
<feature type="domain" description="Tail spike" evidence="1">
    <location>
        <begin position="92"/>
        <end position="353"/>
    </location>
</feature>
<dbReference type="Proteomes" id="UP000671910">
    <property type="component" value="Chromosome"/>
</dbReference>
<accession>A0A9E6MS00</accession>
<gene>
    <name evidence="2" type="ORF">GMI68_06625</name>
    <name evidence="3" type="ORF">J7S26_03105</name>
</gene>
<reference evidence="3" key="2">
    <citation type="submission" date="2021-04" db="EMBL/GenBank/DDBJ databases">
        <title>Novel species in family Eggerthellaceae.</title>
        <authorList>
            <person name="Zhang G."/>
        </authorList>
    </citation>
    <scope>NUCLEOTIDE SEQUENCE</scope>
    <source>
        <strain evidence="3">Zg-886</strain>
    </source>
</reference>
<evidence type="ECO:0000313" key="2">
    <source>
        <dbReference type="EMBL" id="NHM14439.1"/>
    </source>
</evidence>
<proteinExistence type="predicted"/>
<name>A0A9E6MS00_9ACTN</name>
<evidence type="ECO:0000313" key="5">
    <source>
        <dbReference type="Proteomes" id="UP000671910"/>
    </source>
</evidence>
<evidence type="ECO:0000313" key="4">
    <source>
        <dbReference type="Proteomes" id="UP000636394"/>
    </source>
</evidence>
<dbReference type="InterPro" id="IPR007119">
    <property type="entry name" value="Phage_tail_spike_N"/>
</dbReference>
<reference evidence="2 4" key="1">
    <citation type="submission" date="2019-11" db="EMBL/GenBank/DDBJ databases">
        <title>Eggerthellaceae novel genus isolated from the rectal contents of marmort.</title>
        <authorList>
            <person name="Zhang G."/>
        </authorList>
    </citation>
    <scope>NUCLEOTIDE SEQUENCE [LARGE SCALE GENOMIC DNA]</scope>
    <source>
        <strain evidence="4">zg-886</strain>
        <strain evidence="2">Zg-886</strain>
    </source>
</reference>
<dbReference type="RefSeq" id="WP_166339675.1">
    <property type="nucleotide sequence ID" value="NZ_CP072829.1"/>
</dbReference>
<dbReference type="EMBL" id="WPCR01000007">
    <property type="protein sequence ID" value="NHM14439.1"/>
    <property type="molecule type" value="Genomic_DNA"/>
</dbReference>
<dbReference type="AlphaFoldDB" id="A0A9E6MS00"/>
<dbReference type="Proteomes" id="UP000636394">
    <property type="component" value="Unassembled WGS sequence"/>
</dbReference>
<evidence type="ECO:0000313" key="3">
    <source>
        <dbReference type="EMBL" id="QTU84912.1"/>
    </source>
</evidence>
<dbReference type="Pfam" id="PF06605">
    <property type="entry name" value="Prophage_tail"/>
    <property type="match status" value="1"/>
</dbReference>
<dbReference type="KEGG" id="ebz:J7S26_03105"/>
<sequence length="402" mass="44572">MAAPELYWFDNFDEPLGMIVPASSLVHAEVVKGDDRIEFDCMAELGKGDRIVWRDAQDGCWREHVVLSTKRSMGGVVHVVAEGAIFELRGDYCENVLVRDAWISEAMGNVLSTTRWAFAGGNAGGLETAWFYHKSVLEAIRIAEEKWGLESYATVTVDGRRVAARTIGFVRTLGANRGARFTYSKNMTSCTKTVLEDDVCTALYGWGSGSIVFDDDGYWTGGYTNRLSFASVNDGVPWVGSESARELYGRWNAGRTEKVHRFGEVVFADCEDANDLYRLTVRELGYRTSPQVTYEVDARHFEGSVPVMLGDTVAVIDTSGEREQRFNARVLKRVRTFGSSVSVSVQLETLKQATRDKSKGALIARAADVVTDAETDGRTEEEITQSAVQAYLAQFDLGEEEF</sequence>
<dbReference type="InterPro" id="IPR010572">
    <property type="entry name" value="Tail_dom"/>
</dbReference>
<keyword evidence="4" id="KW-1185">Reference proteome</keyword>
<evidence type="ECO:0000259" key="1">
    <source>
        <dbReference type="Pfam" id="PF06605"/>
    </source>
</evidence>
<dbReference type="EMBL" id="CP072829">
    <property type="protein sequence ID" value="QTU84912.1"/>
    <property type="molecule type" value="Genomic_DNA"/>
</dbReference>